<gene>
    <name evidence="7" type="ORF">PLXY2_LOCUS9188</name>
</gene>
<sequence>MSQTFLLEPDIIAAAENVLPELNTDLVLAKNYLKTQSAASGDSLYDHLVDMVHNLLTHKPPDAVDDFERLSWDVKREKFRPNFDLLNEVFLAPPQLVAVRRTEEMFLMIESKAVNLDDDLSEEEPDLDLEEELQKPRVADLLEHNQNFKEGGYGLPDSECFSLYIALKMLAAKEGVASVRFFGKIFGTKANYYVAETELTAEEMEKRIRDFDMKDMAGEGEGEYVGEEKPVEDEEKAEAEEVPEEVVGEEIAEKPSGPVPPKLPPIPVSTWQPPPPIPPERPGEGVNRKVYWVCHCPGEQWVSLPDVTPDQIRVARLTVHALTGDLDAEVILFPPFDGVEKNYLRAQLARLAAATAVSPQGFYTFGSGEEEEDVDVEDGGDLDLSPNPYYEGHPIKDLLDPSYWVHHERHILKQGRTIWWNQDAGMDEAIAEEEDEDAFPQQQPESGPPLMTSLSEDARVEQFPAWTARSSTRLVTERALVTLRSTRWPGAVAYATSGKKSECMYVGWALKFLPPNFSPMQLPKVQDEYPLGPEIMEMADPTAADEEAYRILHLPPEPAQEMVEEEILMEEEEEDEDEDEE</sequence>
<dbReference type="InterPro" id="IPR006802">
    <property type="entry name" value="Radial_spoke"/>
</dbReference>
<evidence type="ECO:0000313" key="8">
    <source>
        <dbReference type="Proteomes" id="UP000653454"/>
    </source>
</evidence>
<protein>
    <submittedName>
        <fullName evidence="7">(diamondback moth) hypothetical protein</fullName>
    </submittedName>
</protein>
<organism evidence="7 8">
    <name type="scientific">Plutella xylostella</name>
    <name type="common">Diamondback moth</name>
    <name type="synonym">Plutella maculipennis</name>
    <dbReference type="NCBI Taxonomy" id="51655"/>
    <lineage>
        <taxon>Eukaryota</taxon>
        <taxon>Metazoa</taxon>
        <taxon>Ecdysozoa</taxon>
        <taxon>Arthropoda</taxon>
        <taxon>Hexapoda</taxon>
        <taxon>Insecta</taxon>
        <taxon>Pterygota</taxon>
        <taxon>Neoptera</taxon>
        <taxon>Endopterygota</taxon>
        <taxon>Lepidoptera</taxon>
        <taxon>Glossata</taxon>
        <taxon>Ditrysia</taxon>
        <taxon>Yponomeutoidea</taxon>
        <taxon>Plutellidae</taxon>
        <taxon>Plutella</taxon>
    </lineage>
</organism>
<dbReference type="EMBL" id="CAJHNJ030000035">
    <property type="protein sequence ID" value="CAG9128121.1"/>
    <property type="molecule type" value="Genomic_DNA"/>
</dbReference>
<name>A0A8S4FLA4_PLUXY</name>
<accession>A0A8S4FLA4</accession>
<dbReference type="Proteomes" id="UP000653454">
    <property type="component" value="Unassembled WGS sequence"/>
</dbReference>
<keyword evidence="3" id="KW-0969">Cilium</keyword>
<evidence type="ECO:0000256" key="3">
    <source>
        <dbReference type="ARBA" id="ARBA00023069"/>
    </source>
</evidence>
<evidence type="ECO:0000256" key="6">
    <source>
        <dbReference type="SAM" id="MobiDB-lite"/>
    </source>
</evidence>
<proteinExistence type="predicted"/>
<dbReference type="CDD" id="cd22963">
    <property type="entry name" value="DD_CrRSP4-like"/>
    <property type="match status" value="1"/>
</dbReference>
<dbReference type="PANTHER" id="PTHR13159:SF0">
    <property type="entry name" value="RADIAL SPOKE HEAD 6 HOMOLOG A"/>
    <property type="match status" value="1"/>
</dbReference>
<keyword evidence="5" id="KW-0966">Cell projection</keyword>
<dbReference type="GO" id="GO:0001534">
    <property type="term" value="C:radial spoke"/>
    <property type="evidence" value="ECO:0007669"/>
    <property type="project" value="InterPro"/>
</dbReference>
<reference evidence="7" key="1">
    <citation type="submission" date="2020-11" db="EMBL/GenBank/DDBJ databases">
        <authorList>
            <person name="Whiteford S."/>
        </authorList>
    </citation>
    <scope>NUCLEOTIDE SEQUENCE</scope>
</reference>
<evidence type="ECO:0000256" key="2">
    <source>
        <dbReference type="ARBA" id="ARBA00022490"/>
    </source>
</evidence>
<evidence type="ECO:0000256" key="4">
    <source>
        <dbReference type="ARBA" id="ARBA00023212"/>
    </source>
</evidence>
<feature type="compositionally biased region" description="Acidic residues" evidence="6">
    <location>
        <begin position="221"/>
        <end position="250"/>
    </location>
</feature>
<keyword evidence="2" id="KW-0963">Cytoplasm</keyword>
<dbReference type="GO" id="GO:0035082">
    <property type="term" value="P:axoneme assembly"/>
    <property type="evidence" value="ECO:0007669"/>
    <property type="project" value="TreeGrafter"/>
</dbReference>
<feature type="region of interest" description="Disordered" evidence="6">
    <location>
        <begin position="221"/>
        <end position="274"/>
    </location>
</feature>
<feature type="compositionally biased region" description="Pro residues" evidence="6">
    <location>
        <begin position="257"/>
        <end position="274"/>
    </location>
</feature>
<keyword evidence="4" id="KW-0206">Cytoskeleton</keyword>
<dbReference type="GO" id="GO:0060294">
    <property type="term" value="P:cilium movement involved in cell motility"/>
    <property type="evidence" value="ECO:0007669"/>
    <property type="project" value="InterPro"/>
</dbReference>
<keyword evidence="8" id="KW-1185">Reference proteome</keyword>
<comment type="subcellular location">
    <subcellularLocation>
        <location evidence="1">Cytoplasm</location>
        <location evidence="1">Cytoskeleton</location>
        <location evidence="1">Cilium axoneme</location>
    </subcellularLocation>
</comment>
<comment type="caution">
    <text evidence="7">The sequence shown here is derived from an EMBL/GenBank/DDBJ whole genome shotgun (WGS) entry which is preliminary data.</text>
</comment>
<evidence type="ECO:0000256" key="1">
    <source>
        <dbReference type="ARBA" id="ARBA00004430"/>
    </source>
</evidence>
<dbReference type="AlphaFoldDB" id="A0A8S4FLA4"/>
<dbReference type="Pfam" id="PF04712">
    <property type="entry name" value="Radial_spoke"/>
    <property type="match status" value="1"/>
</dbReference>
<dbReference type="PANTHER" id="PTHR13159">
    <property type="entry name" value="RADIAL SPOKEHEAD-RELATED"/>
    <property type="match status" value="1"/>
</dbReference>
<evidence type="ECO:0000313" key="7">
    <source>
        <dbReference type="EMBL" id="CAG9128121.1"/>
    </source>
</evidence>
<evidence type="ECO:0000256" key="5">
    <source>
        <dbReference type="ARBA" id="ARBA00023273"/>
    </source>
</evidence>